<feature type="domain" description="HTH iclR-type" evidence="1">
    <location>
        <begin position="12"/>
        <end position="45"/>
    </location>
</feature>
<dbReference type="GO" id="GO:0006355">
    <property type="term" value="P:regulation of DNA-templated transcription"/>
    <property type="evidence" value="ECO:0007669"/>
    <property type="project" value="InterPro"/>
</dbReference>
<dbReference type="GO" id="GO:0003677">
    <property type="term" value="F:DNA binding"/>
    <property type="evidence" value="ECO:0007669"/>
    <property type="project" value="InterPro"/>
</dbReference>
<dbReference type="Pfam" id="PF09339">
    <property type="entry name" value="HTH_IclR"/>
    <property type="match status" value="1"/>
</dbReference>
<dbReference type="AlphaFoldDB" id="A0A7C5URQ5"/>
<comment type="caution">
    <text evidence="2">The sequence shown here is derived from an EMBL/GenBank/DDBJ whole genome shotgun (WGS) entry which is preliminary data.</text>
</comment>
<dbReference type="Gene3D" id="1.10.10.10">
    <property type="entry name" value="Winged helix-like DNA-binding domain superfamily/Winged helix DNA-binding domain"/>
    <property type="match status" value="1"/>
</dbReference>
<protein>
    <recommendedName>
        <fullName evidence="1">HTH iclR-type domain-containing protein</fullName>
    </recommendedName>
</protein>
<evidence type="ECO:0000313" key="2">
    <source>
        <dbReference type="EMBL" id="HHR92268.1"/>
    </source>
</evidence>
<gene>
    <name evidence="2" type="ORF">ENL96_02030</name>
</gene>
<sequence length="73" mass="8468">MSKPVDEKKIQKIINCLQNHPEGTYVSQIARETKLPKTTVSYLLNKHLGSKIEEIITGKKELFKIIKLKEKYL</sequence>
<proteinExistence type="predicted"/>
<dbReference type="EMBL" id="DRVY01000058">
    <property type="protein sequence ID" value="HHR92268.1"/>
    <property type="molecule type" value="Genomic_DNA"/>
</dbReference>
<dbReference type="InterPro" id="IPR036388">
    <property type="entry name" value="WH-like_DNA-bd_sf"/>
</dbReference>
<evidence type="ECO:0000259" key="1">
    <source>
        <dbReference type="Pfam" id="PF09339"/>
    </source>
</evidence>
<organism evidence="2">
    <name type="scientific">candidate division CPR3 bacterium</name>
    <dbReference type="NCBI Taxonomy" id="2268181"/>
    <lineage>
        <taxon>Bacteria</taxon>
        <taxon>Bacteria division CPR3</taxon>
    </lineage>
</organism>
<name>A0A7C5URQ5_UNCC3</name>
<reference evidence="2" key="1">
    <citation type="journal article" date="2020" name="mSystems">
        <title>Genome- and Community-Level Interaction Insights into Carbon Utilization and Element Cycling Functions of Hydrothermarchaeota in Hydrothermal Sediment.</title>
        <authorList>
            <person name="Zhou Z."/>
            <person name="Liu Y."/>
            <person name="Xu W."/>
            <person name="Pan J."/>
            <person name="Luo Z.H."/>
            <person name="Li M."/>
        </authorList>
    </citation>
    <scope>NUCLEOTIDE SEQUENCE [LARGE SCALE GENOMIC DNA]</scope>
    <source>
        <strain evidence="2">SpSt-1042</strain>
    </source>
</reference>
<accession>A0A7C5URQ5</accession>
<dbReference type="InterPro" id="IPR005471">
    <property type="entry name" value="Tscrpt_reg_IclR_N"/>
</dbReference>